<evidence type="ECO:0000256" key="1">
    <source>
        <dbReference type="SAM" id="MobiDB-lite"/>
    </source>
</evidence>
<dbReference type="EnsemblMetazoa" id="OVOC11867.1">
    <property type="protein sequence ID" value="OVOC11867.1"/>
    <property type="gene ID" value="WBGene00248676"/>
</dbReference>
<name>A0A8R1XQZ7_ONCVO</name>
<accession>A0A8R1XQZ7</accession>
<organism evidence="2 3">
    <name type="scientific">Onchocerca volvulus</name>
    <dbReference type="NCBI Taxonomy" id="6282"/>
    <lineage>
        <taxon>Eukaryota</taxon>
        <taxon>Metazoa</taxon>
        <taxon>Ecdysozoa</taxon>
        <taxon>Nematoda</taxon>
        <taxon>Chromadorea</taxon>
        <taxon>Rhabditida</taxon>
        <taxon>Spirurina</taxon>
        <taxon>Spiruromorpha</taxon>
        <taxon>Filarioidea</taxon>
        <taxon>Onchocercidae</taxon>
        <taxon>Onchocerca</taxon>
    </lineage>
</organism>
<evidence type="ECO:0000313" key="3">
    <source>
        <dbReference type="Proteomes" id="UP000024404"/>
    </source>
</evidence>
<dbReference type="Proteomes" id="UP000024404">
    <property type="component" value="Unassembled WGS sequence"/>
</dbReference>
<keyword evidence="3" id="KW-1185">Reference proteome</keyword>
<dbReference type="AlphaFoldDB" id="A0A8R1XQZ7"/>
<feature type="region of interest" description="Disordered" evidence="1">
    <location>
        <begin position="1"/>
        <end position="38"/>
    </location>
</feature>
<reference evidence="2" key="2">
    <citation type="submission" date="2022-06" db="UniProtKB">
        <authorList>
            <consortium name="EnsemblMetazoa"/>
        </authorList>
    </citation>
    <scope>IDENTIFICATION</scope>
</reference>
<feature type="compositionally biased region" description="Basic and acidic residues" evidence="1">
    <location>
        <begin position="16"/>
        <end position="38"/>
    </location>
</feature>
<sequence length="38" mass="4525">MTTHSSNSKHQKIHRISPEKHQNKNDHSEICSTRDRKQ</sequence>
<dbReference type="EMBL" id="CMVM020000016">
    <property type="status" value="NOT_ANNOTATED_CDS"/>
    <property type="molecule type" value="Genomic_DNA"/>
</dbReference>
<evidence type="ECO:0000313" key="2">
    <source>
        <dbReference type="EnsemblMetazoa" id="OVOC11867.1"/>
    </source>
</evidence>
<protein>
    <submittedName>
        <fullName evidence="2">Uncharacterized protein</fullName>
    </submittedName>
</protein>
<reference evidence="3" key="1">
    <citation type="submission" date="2013-10" db="EMBL/GenBank/DDBJ databases">
        <title>Genome sequencing of Onchocerca volvulus.</title>
        <authorList>
            <person name="Cotton J."/>
            <person name="Tsai J."/>
            <person name="Stanley E."/>
            <person name="Tracey A."/>
            <person name="Holroyd N."/>
            <person name="Lustigman S."/>
            <person name="Berriman M."/>
        </authorList>
    </citation>
    <scope>NUCLEOTIDE SEQUENCE</scope>
</reference>
<proteinExistence type="predicted"/>